<accession>A0AAV0ZUW3</accession>
<keyword evidence="5" id="KW-0056">Arginine metabolism</keyword>
<dbReference type="GO" id="GO:0009570">
    <property type="term" value="C:chloroplast stroma"/>
    <property type="evidence" value="ECO:0007669"/>
    <property type="project" value="EnsemblPlants"/>
</dbReference>
<comment type="pathway">
    <text evidence="2">Nitrogen metabolism; urea cycle; L-ornithine and urea from L-arginine: step 1/1.</text>
</comment>
<comment type="cofactor">
    <cofactor evidence="1">
        <name>Mn(2+)</name>
        <dbReference type="ChEBI" id="CHEBI:29035"/>
    </cofactor>
</comment>
<keyword evidence="12" id="KW-1185">Reference proteome</keyword>
<evidence type="ECO:0000256" key="10">
    <source>
        <dbReference type="RuleBase" id="RU003684"/>
    </source>
</evidence>
<dbReference type="PANTHER" id="PTHR11358">
    <property type="entry name" value="ARGINASE/AGMATINASE"/>
    <property type="match status" value="1"/>
</dbReference>
<dbReference type="PROSITE" id="PS51409">
    <property type="entry name" value="ARGINASE_2"/>
    <property type="match status" value="1"/>
</dbReference>
<evidence type="ECO:0000256" key="4">
    <source>
        <dbReference type="ARBA" id="ARBA00012168"/>
    </source>
</evidence>
<dbReference type="FunFam" id="3.40.800.10:FF:000007">
    <property type="entry name" value="Arginase 1, mitochondrial"/>
    <property type="match status" value="1"/>
</dbReference>
<dbReference type="GO" id="GO:0006570">
    <property type="term" value="P:tyrosine metabolic process"/>
    <property type="evidence" value="ECO:0007669"/>
    <property type="project" value="EnsemblPlants"/>
</dbReference>
<evidence type="ECO:0000313" key="11">
    <source>
        <dbReference type="EMBL" id="CAI8600792.1"/>
    </source>
</evidence>
<dbReference type="GO" id="GO:0033389">
    <property type="term" value="P:putrescine biosynthetic process from arginine, via agmatine"/>
    <property type="evidence" value="ECO:0007669"/>
    <property type="project" value="EnsemblPlants"/>
</dbReference>
<keyword evidence="7 10" id="KW-0378">Hydrolase</keyword>
<dbReference type="SUPFAM" id="SSF52768">
    <property type="entry name" value="Arginase/deacetylase"/>
    <property type="match status" value="1"/>
</dbReference>
<dbReference type="GO" id="GO:0046872">
    <property type="term" value="F:metal ion binding"/>
    <property type="evidence" value="ECO:0007669"/>
    <property type="project" value="UniProtKB-KW"/>
</dbReference>
<dbReference type="InterPro" id="IPR020855">
    <property type="entry name" value="Ureohydrolase_Mn_BS"/>
</dbReference>
<dbReference type="PROSITE" id="PS01053">
    <property type="entry name" value="ARGINASE_1"/>
    <property type="match status" value="1"/>
</dbReference>
<gene>
    <name evidence="11" type="ORF">VFH_II240840</name>
</gene>
<dbReference type="InterPro" id="IPR023696">
    <property type="entry name" value="Ureohydrolase_dom_sf"/>
</dbReference>
<dbReference type="GO" id="GO:0008783">
    <property type="term" value="F:agmatinase activity"/>
    <property type="evidence" value="ECO:0007669"/>
    <property type="project" value="EnsemblPlants"/>
</dbReference>
<evidence type="ECO:0000256" key="2">
    <source>
        <dbReference type="ARBA" id="ARBA00005098"/>
    </source>
</evidence>
<dbReference type="InterPro" id="IPR006035">
    <property type="entry name" value="Ureohydrolase"/>
</dbReference>
<sequence>MEKLKMMSILARKGFKQTLDRATRVIDASPSLLQGKANYKMISSSAPLGSSFSQFQERAAKLTKDGQDSVIQAALTYLKEKAKLKGEIAGGAIATSTLLGVPLGHNASYHEGATFAPPLVRHAIWDDSTNSTTEEGKNLIEPHVFADVGDIPIQDLRNLGVSEERIMNFIGDSVKIVMNHAPLRPLIVGGDHSISYPIVRAVSEKLGGPVDILHFDAHPDLYENFEDNYFSHASPFARIMEGKYAKRLVQVGIRSINIDGRQQGEKYGVEIHEMRNFAKDREYLENLTLGTGEGVKGVYISIDVDSLDPGFAPGVSHIESGGLSFRDVLNILQNLKALVTAKLVRELAAKMSK</sequence>
<dbReference type="EMBL" id="OX451737">
    <property type="protein sequence ID" value="CAI8600792.1"/>
    <property type="molecule type" value="Genomic_DNA"/>
</dbReference>
<evidence type="ECO:0000256" key="1">
    <source>
        <dbReference type="ARBA" id="ARBA00001936"/>
    </source>
</evidence>
<comment type="similarity">
    <text evidence="3">Belongs to the arginase family. Agmatinase subfamily.</text>
</comment>
<dbReference type="GO" id="GO:0004053">
    <property type="term" value="F:arginase activity"/>
    <property type="evidence" value="ECO:0007669"/>
    <property type="project" value="UniProtKB-EC"/>
</dbReference>
<dbReference type="PANTHER" id="PTHR11358:SF26">
    <property type="entry name" value="GUANIDINO ACID HYDROLASE, MITOCHONDRIAL"/>
    <property type="match status" value="1"/>
</dbReference>
<keyword evidence="6" id="KW-0479">Metal-binding</keyword>
<dbReference type="Gene3D" id="3.40.800.10">
    <property type="entry name" value="Ureohydrolase domain"/>
    <property type="match status" value="1"/>
</dbReference>
<organism evidence="11 12">
    <name type="scientific">Vicia faba</name>
    <name type="common">Broad bean</name>
    <name type="synonym">Faba vulgaris</name>
    <dbReference type="NCBI Taxonomy" id="3906"/>
    <lineage>
        <taxon>Eukaryota</taxon>
        <taxon>Viridiplantae</taxon>
        <taxon>Streptophyta</taxon>
        <taxon>Embryophyta</taxon>
        <taxon>Tracheophyta</taxon>
        <taxon>Spermatophyta</taxon>
        <taxon>Magnoliopsida</taxon>
        <taxon>eudicotyledons</taxon>
        <taxon>Gunneridae</taxon>
        <taxon>Pentapetalae</taxon>
        <taxon>rosids</taxon>
        <taxon>fabids</taxon>
        <taxon>Fabales</taxon>
        <taxon>Fabaceae</taxon>
        <taxon>Papilionoideae</taxon>
        <taxon>50 kb inversion clade</taxon>
        <taxon>NPAAA clade</taxon>
        <taxon>Hologalegina</taxon>
        <taxon>IRL clade</taxon>
        <taxon>Fabeae</taxon>
        <taxon>Vicia</taxon>
    </lineage>
</organism>
<dbReference type="GO" id="GO:0050832">
    <property type="term" value="P:defense response to fungus"/>
    <property type="evidence" value="ECO:0007669"/>
    <property type="project" value="EnsemblPlants"/>
</dbReference>
<evidence type="ECO:0000313" key="12">
    <source>
        <dbReference type="Proteomes" id="UP001157006"/>
    </source>
</evidence>
<keyword evidence="8" id="KW-0464">Manganese</keyword>
<reference evidence="11 12" key="1">
    <citation type="submission" date="2023-01" db="EMBL/GenBank/DDBJ databases">
        <authorList>
            <person name="Kreplak J."/>
        </authorList>
    </citation>
    <scope>NUCLEOTIDE SEQUENCE [LARGE SCALE GENOMIC DNA]</scope>
</reference>
<proteinExistence type="inferred from homology"/>
<comment type="catalytic activity">
    <reaction evidence="9">
        <text>L-arginine + H2O = urea + L-ornithine</text>
        <dbReference type="Rhea" id="RHEA:20569"/>
        <dbReference type="ChEBI" id="CHEBI:15377"/>
        <dbReference type="ChEBI" id="CHEBI:16199"/>
        <dbReference type="ChEBI" id="CHEBI:32682"/>
        <dbReference type="ChEBI" id="CHEBI:46911"/>
        <dbReference type="EC" id="3.5.3.1"/>
    </reaction>
</comment>
<evidence type="ECO:0000256" key="5">
    <source>
        <dbReference type="ARBA" id="ARBA00022503"/>
    </source>
</evidence>
<evidence type="ECO:0000256" key="7">
    <source>
        <dbReference type="ARBA" id="ARBA00022801"/>
    </source>
</evidence>
<dbReference type="AlphaFoldDB" id="A0AAV0ZUW3"/>
<evidence type="ECO:0000256" key="6">
    <source>
        <dbReference type="ARBA" id="ARBA00022723"/>
    </source>
</evidence>
<protein>
    <recommendedName>
        <fullName evidence="4">arginase</fullName>
        <ecNumber evidence="4">3.5.3.1</ecNumber>
    </recommendedName>
</protein>
<evidence type="ECO:0000256" key="8">
    <source>
        <dbReference type="ARBA" id="ARBA00023211"/>
    </source>
</evidence>
<dbReference type="GO" id="GO:0006591">
    <property type="term" value="P:ornithine metabolic process"/>
    <property type="evidence" value="ECO:0007669"/>
    <property type="project" value="EnsemblPlants"/>
</dbReference>
<dbReference type="EC" id="3.5.3.1" evidence="4"/>
<dbReference type="Proteomes" id="UP001157006">
    <property type="component" value="Chromosome 2"/>
</dbReference>
<evidence type="ECO:0000256" key="3">
    <source>
        <dbReference type="ARBA" id="ARBA00009227"/>
    </source>
</evidence>
<name>A0AAV0ZUW3_VICFA</name>
<evidence type="ECO:0000256" key="9">
    <source>
        <dbReference type="ARBA" id="ARBA00047391"/>
    </source>
</evidence>
<dbReference type="Pfam" id="PF00491">
    <property type="entry name" value="Arginase"/>
    <property type="match status" value="1"/>
</dbReference>
<dbReference type="GO" id="GO:0006560">
    <property type="term" value="P:proline metabolic process"/>
    <property type="evidence" value="ECO:0007669"/>
    <property type="project" value="EnsemblPlants"/>
</dbReference>